<dbReference type="Proteomes" id="UP000622648">
    <property type="component" value="Unassembled WGS sequence"/>
</dbReference>
<proteinExistence type="predicted"/>
<evidence type="ECO:0000313" key="4">
    <source>
        <dbReference type="Proteomes" id="UP000622648"/>
    </source>
</evidence>
<evidence type="ECO:0000313" key="2">
    <source>
        <dbReference type="EMBL" id="TCO19927.1"/>
    </source>
</evidence>
<accession>A0A4V2RYG4</accession>
<reference evidence="1" key="4">
    <citation type="submission" date="2024-05" db="EMBL/GenBank/DDBJ databases">
        <authorList>
            <person name="Sun Q."/>
            <person name="Zhou Y."/>
        </authorList>
    </citation>
    <scope>NUCLEOTIDE SEQUENCE</scope>
    <source>
        <strain evidence="1">CGMCC 1.15644</strain>
    </source>
</reference>
<gene>
    <name evidence="2" type="ORF">EV200_109110</name>
    <name evidence="1" type="ORF">GCM10011413_15120</name>
</gene>
<reference evidence="2 3" key="3">
    <citation type="submission" date="2019-03" db="EMBL/GenBank/DDBJ databases">
        <title>Genomic Encyclopedia of Type Strains, Phase IV (KMG-IV): sequencing the most valuable type-strain genomes for metagenomic binning, comparative biology and taxonomic classification.</title>
        <authorList>
            <person name="Goeker M."/>
        </authorList>
    </citation>
    <scope>NUCLEOTIDE SEQUENCE [LARGE SCALE GENOMIC DNA]</scope>
    <source>
        <strain evidence="2 3">DSM 103236</strain>
    </source>
</reference>
<dbReference type="EMBL" id="BMJO01000002">
    <property type="protein sequence ID" value="GGE49889.1"/>
    <property type="molecule type" value="Genomic_DNA"/>
</dbReference>
<reference evidence="4" key="2">
    <citation type="journal article" date="2019" name="Int. J. Syst. Evol. Microbiol.">
        <title>The Global Catalogue of Microorganisms (GCM) 10K type strain sequencing project: providing services to taxonomists for standard genome sequencing and annotation.</title>
        <authorList>
            <consortium name="The Broad Institute Genomics Platform"/>
            <consortium name="The Broad Institute Genome Sequencing Center for Infectious Disease"/>
            <person name="Wu L."/>
            <person name="Ma J."/>
        </authorList>
    </citation>
    <scope>NUCLEOTIDE SEQUENCE [LARGE SCALE GENOMIC DNA]</scope>
    <source>
        <strain evidence="4">CGMCC 1.15644</strain>
    </source>
</reference>
<dbReference type="AlphaFoldDB" id="A0A4V2RYG4"/>
<keyword evidence="4" id="KW-1185">Reference proteome</keyword>
<comment type="caution">
    <text evidence="2">The sequence shown here is derived from an EMBL/GenBank/DDBJ whole genome shotgun (WGS) entry which is preliminary data.</text>
</comment>
<name>A0A4V2RYG4_9SPHI</name>
<protein>
    <recommendedName>
        <fullName evidence="5">Transcriptional regulator</fullName>
    </recommendedName>
</protein>
<dbReference type="EMBL" id="SLWO01000009">
    <property type="protein sequence ID" value="TCO19927.1"/>
    <property type="molecule type" value="Genomic_DNA"/>
</dbReference>
<reference evidence="1" key="1">
    <citation type="journal article" date="2014" name="Int. J. Syst. Evol. Microbiol.">
        <title>Complete genome of a new Firmicutes species belonging to the dominant human colonic microbiota ('Ruminococcus bicirculans') reveals two chromosomes and a selective capacity to utilize plant glucans.</title>
        <authorList>
            <consortium name="NISC Comparative Sequencing Program"/>
            <person name="Wegmann U."/>
            <person name="Louis P."/>
            <person name="Goesmann A."/>
            <person name="Henrissat B."/>
            <person name="Duncan S.H."/>
            <person name="Flint H.J."/>
        </authorList>
    </citation>
    <scope>NUCLEOTIDE SEQUENCE</scope>
    <source>
        <strain evidence="1">CGMCC 1.15644</strain>
    </source>
</reference>
<dbReference type="RefSeq" id="WP_132535854.1">
    <property type="nucleotide sequence ID" value="NZ_BMJO01000002.1"/>
</dbReference>
<organism evidence="2 3">
    <name type="scientific">Pedobacter psychrotolerans</name>
    <dbReference type="NCBI Taxonomy" id="1843235"/>
    <lineage>
        <taxon>Bacteria</taxon>
        <taxon>Pseudomonadati</taxon>
        <taxon>Bacteroidota</taxon>
        <taxon>Sphingobacteriia</taxon>
        <taxon>Sphingobacteriales</taxon>
        <taxon>Sphingobacteriaceae</taxon>
        <taxon>Pedobacter</taxon>
    </lineage>
</organism>
<evidence type="ECO:0000313" key="3">
    <source>
        <dbReference type="Proteomes" id="UP000295684"/>
    </source>
</evidence>
<evidence type="ECO:0000313" key="1">
    <source>
        <dbReference type="EMBL" id="GGE49889.1"/>
    </source>
</evidence>
<evidence type="ECO:0008006" key="5">
    <source>
        <dbReference type="Google" id="ProtNLM"/>
    </source>
</evidence>
<dbReference type="OrthoDB" id="1452891at2"/>
<dbReference type="Proteomes" id="UP000295684">
    <property type="component" value="Unassembled WGS sequence"/>
</dbReference>
<sequence>MKIGDKVSISPQVTDRSDWINGTIKEIEENPFAGIVITAESEDGEVFFEKEDLFRLLSKEACTH</sequence>